<keyword evidence="1" id="KW-0472">Membrane</keyword>
<dbReference type="EMBL" id="UFQR01000026">
    <property type="protein sequence ID" value="SSW96600.1"/>
    <property type="molecule type" value="Genomic_DNA"/>
</dbReference>
<protein>
    <recommendedName>
        <fullName evidence="3">Phage holin family protein</fullName>
    </recommendedName>
</protein>
<dbReference type="Pfam" id="PF05449">
    <property type="entry name" value="Phage_holin_3_7"/>
    <property type="match status" value="1"/>
</dbReference>
<name>A0A3B0M3Q3_9GAMM</name>
<dbReference type="AlphaFoldDB" id="A0A3B0M3Q3"/>
<keyword evidence="1" id="KW-1133">Transmembrane helix</keyword>
<proteinExistence type="predicted"/>
<feature type="transmembrane region" description="Helical" evidence="1">
    <location>
        <begin position="36"/>
        <end position="56"/>
    </location>
</feature>
<gene>
    <name evidence="2" type="ORF">ARTV_3094</name>
</gene>
<accession>A0A3B0M3Q3</accession>
<sequence>MTFDKVLVLINVIICTIMFIRLFTFRRNGKSYGKTGGRLAWLMMFYASSVPVLAYFDSSYQTALQNIFANSIICIALLKYRGNVTRLFK</sequence>
<evidence type="ECO:0000313" key="2">
    <source>
        <dbReference type="EMBL" id="SSW96600.1"/>
    </source>
</evidence>
<keyword evidence="1" id="KW-0812">Transmembrane</keyword>
<feature type="transmembrane region" description="Helical" evidence="1">
    <location>
        <begin position="6"/>
        <end position="24"/>
    </location>
</feature>
<evidence type="ECO:0008006" key="3">
    <source>
        <dbReference type="Google" id="ProtNLM"/>
    </source>
</evidence>
<organism evidence="2">
    <name type="scientific">Arsenophonus endosymbiont of Trialeurodes vaporariorum</name>
    <dbReference type="NCBI Taxonomy" id="235567"/>
    <lineage>
        <taxon>Bacteria</taxon>
        <taxon>Pseudomonadati</taxon>
        <taxon>Pseudomonadota</taxon>
        <taxon>Gammaproteobacteria</taxon>
        <taxon>Enterobacterales</taxon>
        <taxon>Morganellaceae</taxon>
        <taxon>Arsenophonus</taxon>
    </lineage>
</organism>
<evidence type="ECO:0000256" key="1">
    <source>
        <dbReference type="SAM" id="Phobius"/>
    </source>
</evidence>
<reference evidence="2" key="1">
    <citation type="submission" date="2018-04" db="EMBL/GenBank/DDBJ databases">
        <authorList>
            <person name="Go L.Y."/>
            <person name="Mitchell J.A."/>
        </authorList>
    </citation>
    <scope>NUCLEOTIDE SEQUENCE</scope>
    <source>
        <strain evidence="2">ARTV</strain>
    </source>
</reference>
<dbReference type="InterPro" id="IPR008473">
    <property type="entry name" value="Phage_holin_3_7"/>
</dbReference>